<evidence type="ECO:0000256" key="1">
    <source>
        <dbReference type="ARBA" id="ARBA00022801"/>
    </source>
</evidence>
<sequence length="178" mass="19543">MFCLQTAEKIMQHNSSCLGLQMVCDPLLKEKSFGVAEGGRVQDLRAMAEAAGQSFPGFTPPGGETQEQVRLSLNITFYLSFSCFFSFSSFLGGADDGVRGTPVHALVVTHGAYMCVAARYIVEELRCRLPPGVDEVRMFSLSPNAGLCRFTLDIIKQGNRFVLSGIRCVFVHRAQHVQ</sequence>
<dbReference type="Proteomes" id="UP000264800">
    <property type="component" value="Unplaced"/>
</dbReference>
<dbReference type="STRING" id="37003.ENSKMAP00000029087"/>
<dbReference type="GeneTree" id="ENSGT00940000179145"/>
<dbReference type="PANTHER" id="PTHR46517">
    <property type="entry name" value="FRUCTOSE-2,6-BISPHOSPHATASE TIGAR"/>
    <property type="match status" value="1"/>
</dbReference>
<dbReference type="InterPro" id="IPR051695">
    <property type="entry name" value="Phosphoglycerate_Mutase"/>
</dbReference>
<organism evidence="2 3">
    <name type="scientific">Kryptolebias marmoratus</name>
    <name type="common">Mangrove killifish</name>
    <name type="synonym">Rivulus marmoratus</name>
    <dbReference type="NCBI Taxonomy" id="37003"/>
    <lineage>
        <taxon>Eukaryota</taxon>
        <taxon>Metazoa</taxon>
        <taxon>Chordata</taxon>
        <taxon>Craniata</taxon>
        <taxon>Vertebrata</taxon>
        <taxon>Euteleostomi</taxon>
        <taxon>Actinopterygii</taxon>
        <taxon>Neopterygii</taxon>
        <taxon>Teleostei</taxon>
        <taxon>Neoteleostei</taxon>
        <taxon>Acanthomorphata</taxon>
        <taxon>Ovalentaria</taxon>
        <taxon>Atherinomorphae</taxon>
        <taxon>Cyprinodontiformes</taxon>
        <taxon>Rivulidae</taxon>
        <taxon>Kryptolebias</taxon>
    </lineage>
</organism>
<dbReference type="GO" id="GO:0043456">
    <property type="term" value="P:regulation of pentose-phosphate shunt"/>
    <property type="evidence" value="ECO:0007669"/>
    <property type="project" value="TreeGrafter"/>
</dbReference>
<dbReference type="GO" id="GO:0045820">
    <property type="term" value="P:negative regulation of glycolytic process"/>
    <property type="evidence" value="ECO:0007669"/>
    <property type="project" value="TreeGrafter"/>
</dbReference>
<protein>
    <recommendedName>
        <fullName evidence="4">Fructose-2,6-bisphosphatase TIGAR A</fullName>
    </recommendedName>
</protein>
<dbReference type="GO" id="GO:0005829">
    <property type="term" value="C:cytosol"/>
    <property type="evidence" value="ECO:0007669"/>
    <property type="project" value="TreeGrafter"/>
</dbReference>
<dbReference type="PANTHER" id="PTHR46517:SF3">
    <property type="entry name" value="FRUCTOSE-2,6-BISPHOSPHATASE TIGAR A-RELATED"/>
    <property type="match status" value="1"/>
</dbReference>
<name>A0A3Q3H104_KRYMA</name>
<keyword evidence="1" id="KW-0378">Hydrolase</keyword>
<dbReference type="Gene3D" id="3.40.50.1240">
    <property type="entry name" value="Phosphoglycerate mutase-like"/>
    <property type="match status" value="1"/>
</dbReference>
<evidence type="ECO:0008006" key="4">
    <source>
        <dbReference type="Google" id="ProtNLM"/>
    </source>
</evidence>
<reference evidence="2" key="1">
    <citation type="submission" date="2025-08" db="UniProtKB">
        <authorList>
            <consortium name="Ensembl"/>
        </authorList>
    </citation>
    <scope>IDENTIFICATION</scope>
</reference>
<dbReference type="Ensembl" id="ENSKMAT00000029450.1">
    <property type="protein sequence ID" value="ENSKMAP00000029087.1"/>
    <property type="gene ID" value="ENSKMAG00000021567.1"/>
</dbReference>
<dbReference type="SUPFAM" id="SSF53254">
    <property type="entry name" value="Phosphoglycerate mutase-like"/>
    <property type="match status" value="1"/>
</dbReference>
<evidence type="ECO:0000313" key="3">
    <source>
        <dbReference type="Proteomes" id="UP000264800"/>
    </source>
</evidence>
<evidence type="ECO:0000313" key="2">
    <source>
        <dbReference type="Ensembl" id="ENSKMAP00000029087.1"/>
    </source>
</evidence>
<dbReference type="OMA" id="ICAPKLA"/>
<dbReference type="GO" id="GO:0004331">
    <property type="term" value="F:fructose-2,6-bisphosphate 2-phosphatase activity"/>
    <property type="evidence" value="ECO:0007669"/>
    <property type="project" value="TreeGrafter"/>
</dbReference>
<dbReference type="InterPro" id="IPR029033">
    <property type="entry name" value="His_PPase_superfam"/>
</dbReference>
<accession>A0A3Q3H104</accession>
<keyword evidence="3" id="KW-1185">Reference proteome</keyword>
<dbReference type="AlphaFoldDB" id="A0A3Q3H104"/>
<proteinExistence type="predicted"/>
<reference evidence="2" key="2">
    <citation type="submission" date="2025-09" db="UniProtKB">
        <authorList>
            <consortium name="Ensembl"/>
        </authorList>
    </citation>
    <scope>IDENTIFICATION</scope>
</reference>